<gene>
    <name evidence="11" type="ORF">G5A66_06675</name>
    <name evidence="10" type="ORF">G5A75_06695</name>
</gene>
<comment type="caution">
    <text evidence="11">The sequence shown here is derived from an EMBL/GenBank/DDBJ whole genome shotgun (WGS) entry which is preliminary data.</text>
</comment>
<keyword evidence="7" id="KW-0175">Coiled coil</keyword>
<keyword evidence="5 8" id="KW-0472">Membrane</keyword>
<evidence type="ECO:0000259" key="9">
    <source>
        <dbReference type="Pfam" id="PF02687"/>
    </source>
</evidence>
<feature type="transmembrane region" description="Helical" evidence="8">
    <location>
        <begin position="309"/>
        <end position="330"/>
    </location>
</feature>
<organism evidence="11 12">
    <name type="scientific">Dorea phocaeensis</name>
    <dbReference type="NCBI Taxonomy" id="2040291"/>
    <lineage>
        <taxon>Bacteria</taxon>
        <taxon>Bacillati</taxon>
        <taxon>Bacillota</taxon>
        <taxon>Clostridia</taxon>
        <taxon>Lachnospirales</taxon>
        <taxon>Lachnospiraceae</taxon>
        <taxon>Dorea</taxon>
    </lineage>
</organism>
<evidence type="ECO:0000256" key="6">
    <source>
        <dbReference type="ARBA" id="ARBA00038076"/>
    </source>
</evidence>
<dbReference type="GO" id="GO:0022857">
    <property type="term" value="F:transmembrane transporter activity"/>
    <property type="evidence" value="ECO:0007669"/>
    <property type="project" value="TreeGrafter"/>
</dbReference>
<evidence type="ECO:0000256" key="7">
    <source>
        <dbReference type="SAM" id="Coils"/>
    </source>
</evidence>
<accession>A0A850HK38</accession>
<feature type="transmembrane region" description="Helical" evidence="8">
    <location>
        <begin position="255"/>
        <end position="279"/>
    </location>
</feature>
<sequence>MRREGTMLTRNNNRAVIPKVAKSNLKGNRIYTFFSAFTIVLAIALLSGMILTVLGMKTAQRRILDQMQHVMFMDLTEEQYQKVEADERNEVVLRYKPGIQYKDGDLSYSLGYAEESRGGITTYDIKEGKPPKKEAEAVVDVSLLKALGKPCRVGETITLERGGQPRTFVVSGYTESDMKQTIYPVWVSKAFADADQELGAGGYYALTKIRNAKQMNSVEFQNLAFEMGEDYGLEAGQVNINGKFADSLRSNSTTVIAMAVISIIICLASAIVIYSIFYLSVSGRVRQIGQLLTIGMTQKQIRGMIRREGWYLSACSIPVGFLIGLAVAVITRPDGFDLGNTLLTFVGMAVFGAVVVQISIGKPAKVASRISPIEASRSADAEEKEGEKPKKHKPLNPYVLARMGQMRGKKKAVLATISLAFGGILFMGASTYLASWDTDAYARQGGFEDCDFHISYDYDARSKQDPYGVTKLQMTDQLNEELRQKVLAIPHVKEAKFEEKGYGMLEFGERTNMRLAFDTITREELESNPKLMELGLDYDELTEKNSLICYMPDLIEEVYNIKPKAKDQATLVWYDGTEKKEAVEIAASGDFDLPRNGDTFVMTEDTMKKLWGDINTNANLKVSIEDYDKNQAAVEQQLKALLAEYPHLDMSTLEEEKLATEDQVRQLSIMIYGIAAFVITFSILNLVNTIINSIMTRRRELSMLESIGMEEKQLRKMLLWESLLLVLPNILITLTVGTAVGYGVIWWFQKIASYMKYEFPWVGTLCYVGCVLILPMFVAWLCLKVQSRRPLVERISVE</sequence>
<evidence type="ECO:0000313" key="12">
    <source>
        <dbReference type="Proteomes" id="UP000528555"/>
    </source>
</evidence>
<evidence type="ECO:0000256" key="2">
    <source>
        <dbReference type="ARBA" id="ARBA00022475"/>
    </source>
</evidence>
<dbReference type="Proteomes" id="UP000528555">
    <property type="component" value="Unassembled WGS sequence"/>
</dbReference>
<evidence type="ECO:0000313" key="11">
    <source>
        <dbReference type="EMBL" id="NVH58337.1"/>
    </source>
</evidence>
<evidence type="ECO:0000256" key="1">
    <source>
        <dbReference type="ARBA" id="ARBA00004651"/>
    </source>
</evidence>
<keyword evidence="4 8" id="KW-1133">Transmembrane helix</keyword>
<feature type="transmembrane region" description="Helical" evidence="8">
    <location>
        <begin position="723"/>
        <end position="748"/>
    </location>
</feature>
<feature type="domain" description="ABC3 transporter permease C-terminal" evidence="9">
    <location>
        <begin position="260"/>
        <end position="372"/>
    </location>
</feature>
<evidence type="ECO:0000313" key="13">
    <source>
        <dbReference type="Proteomes" id="UP000701680"/>
    </source>
</evidence>
<dbReference type="Proteomes" id="UP000701680">
    <property type="component" value="Unassembled WGS sequence"/>
</dbReference>
<evidence type="ECO:0000256" key="8">
    <source>
        <dbReference type="SAM" id="Phobius"/>
    </source>
</evidence>
<feature type="transmembrane region" description="Helical" evidence="8">
    <location>
        <begin position="30"/>
        <end position="56"/>
    </location>
</feature>
<protein>
    <submittedName>
        <fullName evidence="11">FtsX-like permease family protein</fullName>
    </submittedName>
</protein>
<comment type="similarity">
    <text evidence="6">Belongs to the ABC-4 integral membrane protein family.</text>
</comment>
<dbReference type="EMBL" id="JAAIUO010000003">
    <property type="protein sequence ID" value="NSK14563.1"/>
    <property type="molecule type" value="Genomic_DNA"/>
</dbReference>
<evidence type="ECO:0000256" key="5">
    <source>
        <dbReference type="ARBA" id="ARBA00023136"/>
    </source>
</evidence>
<evidence type="ECO:0000256" key="4">
    <source>
        <dbReference type="ARBA" id="ARBA00022989"/>
    </source>
</evidence>
<dbReference type="RefSeq" id="WP_173814616.1">
    <property type="nucleotide sequence ID" value="NZ_JAAITX010000003.1"/>
</dbReference>
<feature type="coiled-coil region" evidence="7">
    <location>
        <begin position="624"/>
        <end position="670"/>
    </location>
</feature>
<feature type="transmembrane region" description="Helical" evidence="8">
    <location>
        <begin position="669"/>
        <end position="691"/>
    </location>
</feature>
<dbReference type="PANTHER" id="PTHR30572">
    <property type="entry name" value="MEMBRANE COMPONENT OF TRANSPORTER-RELATED"/>
    <property type="match status" value="1"/>
</dbReference>
<reference evidence="12 13" key="1">
    <citation type="journal article" date="2020" name="Cell Host Microbe">
        <title>Functional and Genomic Variation between Human-Derived Isolates of Lachnospiraceae Reveals Inter- and Intra-Species Diversity.</title>
        <authorList>
            <person name="Sorbara M.T."/>
            <person name="Littmann E.R."/>
            <person name="Fontana E."/>
            <person name="Moody T.U."/>
            <person name="Kohout C.E."/>
            <person name="Gjonbalaj M."/>
            <person name="Eaton V."/>
            <person name="Seok R."/>
            <person name="Leiner I.M."/>
            <person name="Pamer E.G."/>
        </authorList>
    </citation>
    <scope>NUCLEOTIDE SEQUENCE [LARGE SCALE GENOMIC DNA]</scope>
    <source>
        <strain evidence="11 12">MSK.17.11</strain>
        <strain evidence="10 13">MSK.17.38</strain>
    </source>
</reference>
<dbReference type="Pfam" id="PF02687">
    <property type="entry name" value="FtsX"/>
    <property type="match status" value="2"/>
</dbReference>
<feature type="transmembrane region" description="Helical" evidence="8">
    <location>
        <begin position="342"/>
        <end position="360"/>
    </location>
</feature>
<evidence type="ECO:0000256" key="3">
    <source>
        <dbReference type="ARBA" id="ARBA00022692"/>
    </source>
</evidence>
<comment type="subcellular location">
    <subcellularLocation>
        <location evidence="1">Cell membrane</location>
        <topology evidence="1">Multi-pass membrane protein</topology>
    </subcellularLocation>
</comment>
<dbReference type="InterPro" id="IPR003838">
    <property type="entry name" value="ABC3_permease_C"/>
</dbReference>
<keyword evidence="3 8" id="KW-0812">Transmembrane</keyword>
<dbReference type="GO" id="GO:0005886">
    <property type="term" value="C:plasma membrane"/>
    <property type="evidence" value="ECO:0007669"/>
    <property type="project" value="UniProtKB-SubCell"/>
</dbReference>
<dbReference type="PANTHER" id="PTHR30572:SF4">
    <property type="entry name" value="ABC TRANSPORTER PERMEASE YTRF"/>
    <property type="match status" value="1"/>
</dbReference>
<name>A0A850HK38_9FIRM</name>
<feature type="transmembrane region" description="Helical" evidence="8">
    <location>
        <begin position="412"/>
        <end position="434"/>
    </location>
</feature>
<dbReference type="InterPro" id="IPR050250">
    <property type="entry name" value="Macrolide_Exporter_MacB"/>
</dbReference>
<dbReference type="AlphaFoldDB" id="A0A850HK38"/>
<proteinExistence type="inferred from homology"/>
<feature type="domain" description="ABC3 transporter permease C-terminal" evidence="9">
    <location>
        <begin position="674"/>
        <end position="788"/>
    </location>
</feature>
<dbReference type="EMBL" id="JAAITX010000003">
    <property type="protein sequence ID" value="NVH58337.1"/>
    <property type="molecule type" value="Genomic_DNA"/>
</dbReference>
<feature type="transmembrane region" description="Helical" evidence="8">
    <location>
        <begin position="760"/>
        <end position="783"/>
    </location>
</feature>
<keyword evidence="12" id="KW-1185">Reference proteome</keyword>
<evidence type="ECO:0000313" key="10">
    <source>
        <dbReference type="EMBL" id="NSK14563.1"/>
    </source>
</evidence>
<reference evidence="11" key="2">
    <citation type="submission" date="2020-02" db="EMBL/GenBank/DDBJ databases">
        <authorList>
            <person name="Littmann E."/>
            <person name="Sorbara M."/>
        </authorList>
    </citation>
    <scope>NUCLEOTIDE SEQUENCE</scope>
    <source>
        <strain evidence="11">MSK.17.11</strain>
        <strain evidence="10">MSK.17.38</strain>
    </source>
</reference>
<keyword evidence="2" id="KW-1003">Cell membrane</keyword>